<dbReference type="Proteomes" id="UP001165363">
    <property type="component" value="Unassembled WGS sequence"/>
</dbReference>
<organism evidence="3 4">
    <name type="scientific">Sphingomonas alba</name>
    <dbReference type="NCBI Taxonomy" id="2908208"/>
    <lineage>
        <taxon>Bacteria</taxon>
        <taxon>Pseudomonadati</taxon>
        <taxon>Pseudomonadota</taxon>
        <taxon>Alphaproteobacteria</taxon>
        <taxon>Sphingomonadales</taxon>
        <taxon>Sphingomonadaceae</taxon>
        <taxon>Sphingomonas</taxon>
    </lineage>
</organism>
<dbReference type="Pfam" id="PF04366">
    <property type="entry name" value="Ysc84"/>
    <property type="match status" value="1"/>
</dbReference>
<feature type="domain" description="Ysc84 actin-binding" evidence="2">
    <location>
        <begin position="98"/>
        <end position="181"/>
    </location>
</feature>
<evidence type="ECO:0000313" key="3">
    <source>
        <dbReference type="EMBL" id="MCL6684433.1"/>
    </source>
</evidence>
<feature type="signal peptide" evidence="1">
    <location>
        <begin position="1"/>
        <end position="28"/>
    </location>
</feature>
<feature type="chain" id="PRO_5046073933" evidence="1">
    <location>
        <begin position="29"/>
        <end position="185"/>
    </location>
</feature>
<keyword evidence="1" id="KW-0732">Signal</keyword>
<evidence type="ECO:0000259" key="2">
    <source>
        <dbReference type="Pfam" id="PF04366"/>
    </source>
</evidence>
<dbReference type="EMBL" id="JAMGBD010000002">
    <property type="protein sequence ID" value="MCL6684433.1"/>
    <property type="molecule type" value="Genomic_DNA"/>
</dbReference>
<dbReference type="InterPro" id="IPR007461">
    <property type="entry name" value="Ysc84_actin-binding"/>
</dbReference>
<keyword evidence="4" id="KW-1185">Reference proteome</keyword>
<name>A0ABT0RPE6_9SPHN</name>
<dbReference type="RefSeq" id="WP_249848843.1">
    <property type="nucleotide sequence ID" value="NZ_JAMGBD010000002.1"/>
</dbReference>
<sequence>MKIIRNGFLALGIMVAGMAGSVATPAQAATAAELNSRGQAALNLLYSKSDRAKRYARDARAILVFPKILKAGLVIGGQGGEGVLFVHGKPAGYYKINAVSYGLQAGGQSFSYALFFMNDKALTYLRKSDGWAIGSGPSVVVIDQGAAMSTTSTTVAKDVYAMPFGQKGLMAGIGLEGSKISPIRR</sequence>
<accession>A0ABT0RPE6</accession>
<dbReference type="CDD" id="cd11524">
    <property type="entry name" value="SYLF"/>
    <property type="match status" value="1"/>
</dbReference>
<comment type="caution">
    <text evidence="3">The sequence shown here is derived from an EMBL/GenBank/DDBJ whole genome shotgun (WGS) entry which is preliminary data.</text>
</comment>
<evidence type="ECO:0000256" key="1">
    <source>
        <dbReference type="SAM" id="SignalP"/>
    </source>
</evidence>
<gene>
    <name evidence="3" type="ORF">LZ536_11065</name>
</gene>
<evidence type="ECO:0000313" key="4">
    <source>
        <dbReference type="Proteomes" id="UP001165363"/>
    </source>
</evidence>
<reference evidence="3" key="1">
    <citation type="submission" date="2022-05" db="EMBL/GenBank/DDBJ databases">
        <authorList>
            <person name="Jo J.-H."/>
            <person name="Im W.-T."/>
        </authorList>
    </citation>
    <scope>NUCLEOTIDE SEQUENCE</scope>
    <source>
        <strain evidence="3">SE158</strain>
    </source>
</reference>
<proteinExistence type="predicted"/>
<protein>
    <submittedName>
        <fullName evidence="3">Lipid-binding SYLF domain-containing protein</fullName>
    </submittedName>
</protein>